<evidence type="ECO:0000256" key="4">
    <source>
        <dbReference type="ARBA" id="ARBA00022777"/>
    </source>
</evidence>
<dbReference type="PANTHER" id="PTHR24056">
    <property type="entry name" value="CELL DIVISION PROTEIN KINASE"/>
    <property type="match status" value="1"/>
</dbReference>
<keyword evidence="7" id="KW-1185">Reference proteome</keyword>
<dbReference type="PROSITE" id="PS50011">
    <property type="entry name" value="PROTEIN_KINASE_DOM"/>
    <property type="match status" value="1"/>
</dbReference>
<keyword evidence="4" id="KW-0418">Kinase</keyword>
<feature type="domain" description="Protein kinase" evidence="5">
    <location>
        <begin position="1"/>
        <end position="65"/>
    </location>
</feature>
<evidence type="ECO:0000313" key="6">
    <source>
        <dbReference type="EMBL" id="CAG7666287.1"/>
    </source>
</evidence>
<keyword evidence="2" id="KW-0723">Serine/threonine-protein kinase</keyword>
<dbReference type="Pfam" id="PF00069">
    <property type="entry name" value="Pkinase"/>
    <property type="match status" value="1"/>
</dbReference>
<sequence length="65" mass="7806">RRKHIYLVFEFIDHTLLDQLEQKTHGLDEETCRKYIFQIVRGLGFCHDNNVIHRDVKPENVLVSK</sequence>
<dbReference type="GO" id="GO:0005634">
    <property type="term" value="C:nucleus"/>
    <property type="evidence" value="ECO:0007669"/>
    <property type="project" value="TreeGrafter"/>
</dbReference>
<gene>
    <name evidence="6" type="ORF">AFUS01_LOCUS1661</name>
</gene>
<dbReference type="PROSITE" id="PS00108">
    <property type="entry name" value="PROTEIN_KINASE_ST"/>
    <property type="match status" value="1"/>
</dbReference>
<evidence type="ECO:0000256" key="3">
    <source>
        <dbReference type="ARBA" id="ARBA00022679"/>
    </source>
</evidence>
<dbReference type="GO" id="GO:0005524">
    <property type="term" value="F:ATP binding"/>
    <property type="evidence" value="ECO:0007669"/>
    <property type="project" value="InterPro"/>
</dbReference>
<dbReference type="InterPro" id="IPR050108">
    <property type="entry name" value="CDK"/>
</dbReference>
<evidence type="ECO:0000259" key="5">
    <source>
        <dbReference type="PROSITE" id="PS50011"/>
    </source>
</evidence>
<dbReference type="Proteomes" id="UP000708208">
    <property type="component" value="Unassembled WGS sequence"/>
</dbReference>
<comment type="similarity">
    <text evidence="1">Belongs to the protein kinase superfamily. CMGC Ser/Thr protein kinase family. CDC2/CDKX subfamily.</text>
</comment>
<dbReference type="AlphaFoldDB" id="A0A8J2J6W7"/>
<dbReference type="EMBL" id="CAJVCH010009209">
    <property type="protein sequence ID" value="CAG7666287.1"/>
    <property type="molecule type" value="Genomic_DNA"/>
</dbReference>
<evidence type="ECO:0000256" key="2">
    <source>
        <dbReference type="ARBA" id="ARBA00022527"/>
    </source>
</evidence>
<reference evidence="6" key="1">
    <citation type="submission" date="2021-06" db="EMBL/GenBank/DDBJ databases">
        <authorList>
            <person name="Hodson N. C."/>
            <person name="Mongue J. A."/>
            <person name="Jaron S. K."/>
        </authorList>
    </citation>
    <scope>NUCLEOTIDE SEQUENCE</scope>
</reference>
<dbReference type="GO" id="GO:0004674">
    <property type="term" value="F:protein serine/threonine kinase activity"/>
    <property type="evidence" value="ECO:0007669"/>
    <property type="project" value="UniProtKB-KW"/>
</dbReference>
<organism evidence="6 7">
    <name type="scientific">Allacma fusca</name>
    <dbReference type="NCBI Taxonomy" id="39272"/>
    <lineage>
        <taxon>Eukaryota</taxon>
        <taxon>Metazoa</taxon>
        <taxon>Ecdysozoa</taxon>
        <taxon>Arthropoda</taxon>
        <taxon>Hexapoda</taxon>
        <taxon>Collembola</taxon>
        <taxon>Symphypleona</taxon>
        <taxon>Sminthuridae</taxon>
        <taxon>Allacma</taxon>
    </lineage>
</organism>
<proteinExistence type="inferred from homology"/>
<dbReference type="InterPro" id="IPR000719">
    <property type="entry name" value="Prot_kinase_dom"/>
</dbReference>
<dbReference type="PANTHER" id="PTHR24056:SF400">
    <property type="entry name" value="KINASE, PUTATIVE-RELATED"/>
    <property type="match status" value="1"/>
</dbReference>
<keyword evidence="3" id="KW-0808">Transferase</keyword>
<evidence type="ECO:0000256" key="1">
    <source>
        <dbReference type="ARBA" id="ARBA00006485"/>
    </source>
</evidence>
<comment type="caution">
    <text evidence="6">The sequence shown here is derived from an EMBL/GenBank/DDBJ whole genome shotgun (WGS) entry which is preliminary data.</text>
</comment>
<protein>
    <recommendedName>
        <fullName evidence="5">Protein kinase domain-containing protein</fullName>
    </recommendedName>
</protein>
<dbReference type="OrthoDB" id="548217at2759"/>
<evidence type="ECO:0000313" key="7">
    <source>
        <dbReference type="Proteomes" id="UP000708208"/>
    </source>
</evidence>
<feature type="non-terminal residue" evidence="6">
    <location>
        <position position="1"/>
    </location>
</feature>
<name>A0A8J2J6W7_9HEXA</name>
<accession>A0A8J2J6W7</accession>
<feature type="non-terminal residue" evidence="6">
    <location>
        <position position="65"/>
    </location>
</feature>
<dbReference type="InterPro" id="IPR008271">
    <property type="entry name" value="Ser/Thr_kinase_AS"/>
</dbReference>